<dbReference type="InterPro" id="IPR052052">
    <property type="entry name" value="Polysaccharide_Lyase_9"/>
</dbReference>
<dbReference type="SMART" id="SM00710">
    <property type="entry name" value="PbH1"/>
    <property type="match status" value="5"/>
</dbReference>
<dbReference type="GeneID" id="55474441"/>
<proteinExistence type="predicted"/>
<dbReference type="SUPFAM" id="SSF51126">
    <property type="entry name" value="Pectin lyase-like"/>
    <property type="match status" value="1"/>
</dbReference>
<gene>
    <name evidence="5" type="ORF">CLSA_c19770</name>
</gene>
<feature type="chain" id="PRO_5009976462" evidence="4">
    <location>
        <begin position="35"/>
        <end position="410"/>
    </location>
</feature>
<dbReference type="Proteomes" id="UP000017118">
    <property type="component" value="Chromosome"/>
</dbReference>
<evidence type="ECO:0000313" key="5">
    <source>
        <dbReference type="EMBL" id="AGX42961.1"/>
    </source>
</evidence>
<evidence type="ECO:0000256" key="3">
    <source>
        <dbReference type="ARBA" id="ARBA00022729"/>
    </source>
</evidence>
<sequence>MSKKLKMFVSKFVVSSMCMSLFLVAGTSATTAFAASTKTVTTFSDLKTAVANASSGDIIQIASNSLNCTSQLAINKSGITIKAAPGYSPVLDFSSFRTTAKSESPNATGDKYVGVKISGGDNTIQGLTIEKAYDNGLLIKPTSSSSTPNGNNITDCVLSYNGDAGLQITGSKDYGVYPSNNKVTGCVAYRNFDPLTSGGNADGFSPKLYIGNGNTFSYCVSAENSDDAWDSFGSLASNVTYDHCVAYHNGDSTIFNGTYDKANGLGTDSDLTKGVSTGNGNGFKIGSGASKYGAASNGLRTMTDCLAVDNTSKGFDENNSKCTINLTNGMAFGNGKADYALADCTAKTFTNAQAFSAASANKAPKKGSITTVSSAKQAAIRLEVNTAIKNMRSQLANKKIPSHMNFSFWN</sequence>
<keyword evidence="6" id="KW-1185">Reference proteome</keyword>
<evidence type="ECO:0000256" key="2">
    <source>
        <dbReference type="ARBA" id="ARBA00022525"/>
    </source>
</evidence>
<dbReference type="InterPro" id="IPR012334">
    <property type="entry name" value="Pectin_lyas_fold"/>
</dbReference>
<evidence type="ECO:0000256" key="1">
    <source>
        <dbReference type="ARBA" id="ARBA00004613"/>
    </source>
</evidence>
<reference evidence="5 6" key="1">
    <citation type="journal article" date="2013" name="Genome Announc.">
        <title>Complete Genome Sequence of the Solvent Producer Clostridium saccharobutylicum NCP262 (DSM 13864).</title>
        <authorList>
            <person name="Poehlein A."/>
            <person name="Hartwich K."/>
            <person name="Krabben P."/>
            <person name="Ehrenreich A."/>
            <person name="Liebl W."/>
            <person name="Durre P."/>
            <person name="Gottschalk G."/>
            <person name="Daniel R."/>
        </authorList>
    </citation>
    <scope>NUCLEOTIDE SEQUENCE [LARGE SCALE GENOMIC DNA]</scope>
    <source>
        <strain evidence="5">DSM 13864</strain>
    </source>
</reference>
<dbReference type="PANTHER" id="PTHR40088:SF2">
    <property type="entry name" value="SECRETED SUGAR HYDROLASE"/>
    <property type="match status" value="1"/>
</dbReference>
<dbReference type="GO" id="GO:0005576">
    <property type="term" value="C:extracellular region"/>
    <property type="evidence" value="ECO:0007669"/>
    <property type="project" value="UniProtKB-SubCell"/>
</dbReference>
<dbReference type="InterPro" id="IPR006626">
    <property type="entry name" value="PbH1"/>
</dbReference>
<evidence type="ECO:0000256" key="4">
    <source>
        <dbReference type="SAM" id="SignalP"/>
    </source>
</evidence>
<dbReference type="AlphaFoldDB" id="U5MTJ1"/>
<dbReference type="RefSeq" id="WP_022745950.1">
    <property type="nucleotide sequence ID" value="NC_022571.1"/>
</dbReference>
<keyword evidence="3 4" id="KW-0732">Signal</keyword>
<accession>U5MTJ1</accession>
<dbReference type="GO" id="GO:0016837">
    <property type="term" value="F:carbon-oxygen lyase activity, acting on polysaccharides"/>
    <property type="evidence" value="ECO:0007669"/>
    <property type="project" value="TreeGrafter"/>
</dbReference>
<dbReference type="EMBL" id="CP006721">
    <property type="protein sequence ID" value="AGX42961.1"/>
    <property type="molecule type" value="Genomic_DNA"/>
</dbReference>
<dbReference type="HOGENOM" id="CLU_019179_1_0_9"/>
<dbReference type="OrthoDB" id="8660908at2"/>
<protein>
    <submittedName>
        <fullName evidence="5">Right handed beta helix region</fullName>
    </submittedName>
</protein>
<evidence type="ECO:0000313" key="6">
    <source>
        <dbReference type="Proteomes" id="UP000017118"/>
    </source>
</evidence>
<name>U5MTJ1_CLOSA</name>
<organism evidence="5 6">
    <name type="scientific">Clostridium saccharobutylicum DSM 13864</name>
    <dbReference type="NCBI Taxonomy" id="1345695"/>
    <lineage>
        <taxon>Bacteria</taxon>
        <taxon>Bacillati</taxon>
        <taxon>Bacillota</taxon>
        <taxon>Clostridia</taxon>
        <taxon>Eubacteriales</taxon>
        <taxon>Clostridiaceae</taxon>
        <taxon>Clostridium</taxon>
    </lineage>
</organism>
<dbReference type="KEGG" id="csb:CLSA_c19770"/>
<dbReference type="eggNOG" id="COG3266">
    <property type="taxonomic scope" value="Bacteria"/>
</dbReference>
<comment type="subcellular location">
    <subcellularLocation>
        <location evidence="1">Secreted</location>
    </subcellularLocation>
</comment>
<feature type="signal peptide" evidence="4">
    <location>
        <begin position="1"/>
        <end position="34"/>
    </location>
</feature>
<dbReference type="Gene3D" id="2.160.20.10">
    <property type="entry name" value="Single-stranded right-handed beta-helix, Pectin lyase-like"/>
    <property type="match status" value="1"/>
</dbReference>
<dbReference type="InterPro" id="IPR011050">
    <property type="entry name" value="Pectin_lyase_fold/virulence"/>
</dbReference>
<dbReference type="PATRIC" id="fig|1345695.10.peg.2446"/>
<dbReference type="PANTHER" id="PTHR40088">
    <property type="entry name" value="PECTATE LYASE (EUROFUNG)"/>
    <property type="match status" value="1"/>
</dbReference>
<keyword evidence="2" id="KW-0964">Secreted</keyword>